<organism evidence="2 3">
    <name type="scientific">Mytilus coruscus</name>
    <name type="common">Sea mussel</name>
    <dbReference type="NCBI Taxonomy" id="42192"/>
    <lineage>
        <taxon>Eukaryota</taxon>
        <taxon>Metazoa</taxon>
        <taxon>Spiralia</taxon>
        <taxon>Lophotrochozoa</taxon>
        <taxon>Mollusca</taxon>
        <taxon>Bivalvia</taxon>
        <taxon>Autobranchia</taxon>
        <taxon>Pteriomorphia</taxon>
        <taxon>Mytilida</taxon>
        <taxon>Mytiloidea</taxon>
        <taxon>Mytilidae</taxon>
        <taxon>Mytilinae</taxon>
        <taxon>Mytilus</taxon>
    </lineage>
</organism>
<proteinExistence type="predicted"/>
<evidence type="ECO:0000313" key="2">
    <source>
        <dbReference type="EMBL" id="CAC5422322.1"/>
    </source>
</evidence>
<gene>
    <name evidence="2" type="ORF">MCOR_54376</name>
</gene>
<dbReference type="Proteomes" id="UP000507470">
    <property type="component" value="Unassembled WGS sequence"/>
</dbReference>
<evidence type="ECO:0000313" key="3">
    <source>
        <dbReference type="Proteomes" id="UP000507470"/>
    </source>
</evidence>
<dbReference type="AlphaFoldDB" id="A0A6J8ERL8"/>
<sequence length="182" mass="20740">MYKVIVYLTTGKIKIQGKSFKQWCSNEYQHTLEIVENLSSSAEMTTLKRLEFENGVDNKFFTNQHTIPKSEHVNEFNQILSSNSEILQQQDKIKPKTQENLPITSVQSKNENTTSNIDTNNSVLDESHSTSESSQIPQRLSILEDNTISMSSEILSAHSSIKNFEILLSKNLQGLEVISWKM</sequence>
<reference evidence="2 3" key="1">
    <citation type="submission" date="2020-06" db="EMBL/GenBank/DDBJ databases">
        <authorList>
            <person name="Li R."/>
            <person name="Bekaert M."/>
        </authorList>
    </citation>
    <scope>NUCLEOTIDE SEQUENCE [LARGE SCALE GENOMIC DNA]</scope>
    <source>
        <strain evidence="3">wild</strain>
    </source>
</reference>
<protein>
    <submittedName>
        <fullName evidence="2">Uncharacterized protein</fullName>
    </submittedName>
</protein>
<dbReference type="EMBL" id="CACVKT020009546">
    <property type="protein sequence ID" value="CAC5422322.1"/>
    <property type="molecule type" value="Genomic_DNA"/>
</dbReference>
<keyword evidence="3" id="KW-1185">Reference proteome</keyword>
<accession>A0A6J8ERL8</accession>
<evidence type="ECO:0000256" key="1">
    <source>
        <dbReference type="SAM" id="MobiDB-lite"/>
    </source>
</evidence>
<feature type="region of interest" description="Disordered" evidence="1">
    <location>
        <begin position="105"/>
        <end position="138"/>
    </location>
</feature>
<name>A0A6J8ERL8_MYTCO</name>